<protein>
    <submittedName>
        <fullName evidence="2">Outer membrane lipoprotein carrier protein LolA</fullName>
    </submittedName>
</protein>
<dbReference type="InterPro" id="IPR029046">
    <property type="entry name" value="LolA/LolB/LppX"/>
</dbReference>
<feature type="region of interest" description="Disordered" evidence="1">
    <location>
        <begin position="249"/>
        <end position="283"/>
    </location>
</feature>
<name>A0ABP7ZPY2_9MICO</name>
<evidence type="ECO:0000313" key="3">
    <source>
        <dbReference type="Proteomes" id="UP001501079"/>
    </source>
</evidence>
<evidence type="ECO:0000313" key="2">
    <source>
        <dbReference type="EMBL" id="GAA4167501.1"/>
    </source>
</evidence>
<evidence type="ECO:0000256" key="1">
    <source>
        <dbReference type="SAM" id="MobiDB-lite"/>
    </source>
</evidence>
<dbReference type="RefSeq" id="WP_344751303.1">
    <property type="nucleotide sequence ID" value="NZ_BAABBW010000001.1"/>
</dbReference>
<dbReference type="Gene3D" id="2.50.20.10">
    <property type="entry name" value="Lipoprotein localisation LolA/LolB/LppX"/>
    <property type="match status" value="1"/>
</dbReference>
<proteinExistence type="predicted"/>
<dbReference type="EMBL" id="BAABBW010000001">
    <property type="protein sequence ID" value="GAA4167501.1"/>
    <property type="molecule type" value="Genomic_DNA"/>
</dbReference>
<organism evidence="2 3">
    <name type="scientific">Gryllotalpicola koreensis</name>
    <dbReference type="NCBI Taxonomy" id="993086"/>
    <lineage>
        <taxon>Bacteria</taxon>
        <taxon>Bacillati</taxon>
        <taxon>Actinomycetota</taxon>
        <taxon>Actinomycetes</taxon>
        <taxon>Micrococcales</taxon>
        <taxon>Microbacteriaceae</taxon>
        <taxon>Gryllotalpicola</taxon>
    </lineage>
</organism>
<keyword evidence="2" id="KW-0449">Lipoprotein</keyword>
<reference evidence="3" key="1">
    <citation type="journal article" date="2019" name="Int. J. Syst. Evol. Microbiol.">
        <title>The Global Catalogue of Microorganisms (GCM) 10K type strain sequencing project: providing services to taxonomists for standard genome sequencing and annotation.</title>
        <authorList>
            <consortium name="The Broad Institute Genomics Platform"/>
            <consortium name="The Broad Institute Genome Sequencing Center for Infectious Disease"/>
            <person name="Wu L."/>
            <person name="Ma J."/>
        </authorList>
    </citation>
    <scope>NUCLEOTIDE SEQUENCE [LARGE SCALE GENOMIC DNA]</scope>
    <source>
        <strain evidence="3">JCM 17591</strain>
    </source>
</reference>
<keyword evidence="3" id="KW-1185">Reference proteome</keyword>
<dbReference type="Proteomes" id="UP001501079">
    <property type="component" value="Unassembled WGS sequence"/>
</dbReference>
<gene>
    <name evidence="2" type="ORF">GCM10022287_01120</name>
</gene>
<dbReference type="PANTHER" id="PTHR37507:SF2">
    <property type="entry name" value="SPORULATION PROTEIN YDCC"/>
    <property type="match status" value="1"/>
</dbReference>
<dbReference type="SUPFAM" id="SSF89392">
    <property type="entry name" value="Prokaryotic lipoproteins and lipoprotein localization factors"/>
    <property type="match status" value="1"/>
</dbReference>
<comment type="caution">
    <text evidence="2">The sequence shown here is derived from an EMBL/GenBank/DDBJ whole genome shotgun (WGS) entry which is preliminary data.</text>
</comment>
<sequence length="366" mass="37324">MNKLARWLPAAVAPVVIVGAALAVPAIASAESPLPSKSPQQVLELISRSESTAFSGTVTQSSDLGLPDLSALQGSGGAGASDGLLDLLTASHTAKVYSDGGMKQRVQVLDTLAERDVVRSGTSLWLYDSSQKAATHLTFAGADAGTTKTRAPEVTPAQAAAELVKQLEPTTSFDVAVNDRVAGRATYRLTLTPKTAGTLVERATVAVDAKTGVPLEVSVYAKGQAKPAATVAFSSISYDTPRSSVFEFTPPKGTKVETRSLSPKKAMGAPKAEGTAPNNHMQVQPTVTGTGWSAIAELPAGSVDLSQLTQGAAQSSSGDASTLLGLLQAVPGGRGLQTALVSVLITDDGRVLVGAVPLSALENAAQ</sequence>
<dbReference type="InterPro" id="IPR052944">
    <property type="entry name" value="Sporulation_related"/>
</dbReference>
<dbReference type="PANTHER" id="PTHR37507">
    <property type="entry name" value="SPORULATION PROTEIN YDCC"/>
    <property type="match status" value="1"/>
</dbReference>
<accession>A0ABP7ZPY2</accession>